<dbReference type="OrthoDB" id="8117402at2759"/>
<organism evidence="16 17">
    <name type="scientific">Rousettus aegyptiacus</name>
    <name type="common">Egyptian fruit bat</name>
    <name type="synonym">Pteropus aegyptiacus</name>
    <dbReference type="NCBI Taxonomy" id="9407"/>
    <lineage>
        <taxon>Eukaryota</taxon>
        <taxon>Metazoa</taxon>
        <taxon>Chordata</taxon>
        <taxon>Craniata</taxon>
        <taxon>Vertebrata</taxon>
        <taxon>Euteleostomi</taxon>
        <taxon>Mammalia</taxon>
        <taxon>Eutheria</taxon>
        <taxon>Laurasiatheria</taxon>
        <taxon>Chiroptera</taxon>
        <taxon>Yinpterochiroptera</taxon>
        <taxon>Pteropodoidea</taxon>
        <taxon>Pteropodidae</taxon>
        <taxon>Rousettinae</taxon>
        <taxon>Rousettus</taxon>
    </lineage>
</organism>
<dbReference type="Gene3D" id="3.30.160.60">
    <property type="entry name" value="Classic Zinc Finger"/>
    <property type="match status" value="6"/>
</dbReference>
<dbReference type="PROSITE" id="PS50157">
    <property type="entry name" value="ZINC_FINGER_C2H2_2"/>
    <property type="match status" value="7"/>
</dbReference>
<reference evidence="16 17" key="1">
    <citation type="journal article" date="2020" name="Nature">
        <title>Six reference-quality genomes reveal evolution of bat adaptations.</title>
        <authorList>
            <person name="Jebb D."/>
            <person name="Huang Z."/>
            <person name="Pippel M."/>
            <person name="Hughes G.M."/>
            <person name="Lavrichenko K."/>
            <person name="Devanna P."/>
            <person name="Winkler S."/>
            <person name="Jermiin L.S."/>
            <person name="Skirmuntt E.C."/>
            <person name="Katzourakis A."/>
            <person name="Burkitt-Gray L."/>
            <person name="Ray D.A."/>
            <person name="Sullivan K.A.M."/>
            <person name="Roscito J.G."/>
            <person name="Kirilenko B.M."/>
            <person name="Davalos L.M."/>
            <person name="Corthals A.P."/>
            <person name="Power M.L."/>
            <person name="Jones G."/>
            <person name="Ransome R.D."/>
            <person name="Dechmann D.K.N."/>
            <person name="Locatelli A.G."/>
            <person name="Puechmaille S.J."/>
            <person name="Fedrigo O."/>
            <person name="Jarvis E.D."/>
            <person name="Hiller M."/>
            <person name="Vernes S.C."/>
            <person name="Myers E.W."/>
            <person name="Teeling E.C."/>
        </authorList>
    </citation>
    <scope>NUCLEOTIDE SEQUENCE [LARGE SCALE GENOMIC DNA]</scope>
    <source>
        <strain evidence="16">MRouAeg1</strain>
        <tissue evidence="16">Muscle</tissue>
    </source>
</reference>
<evidence type="ECO:0000256" key="11">
    <source>
        <dbReference type="ARBA" id="ARBA00023163"/>
    </source>
</evidence>
<keyword evidence="11" id="KW-0804">Transcription</keyword>
<dbReference type="InterPro" id="IPR036236">
    <property type="entry name" value="Znf_C2H2_sf"/>
</dbReference>
<keyword evidence="6 13" id="KW-0863">Zinc-finger</keyword>
<dbReference type="InterPro" id="IPR036051">
    <property type="entry name" value="KRAB_dom_sf"/>
</dbReference>
<evidence type="ECO:0000256" key="7">
    <source>
        <dbReference type="ARBA" id="ARBA00022833"/>
    </source>
</evidence>
<feature type="domain" description="C2H2-type" evidence="14">
    <location>
        <begin position="275"/>
        <end position="306"/>
    </location>
</feature>
<feature type="domain" description="C2H2-type" evidence="14">
    <location>
        <begin position="408"/>
        <end position="435"/>
    </location>
</feature>
<keyword evidence="17" id="KW-1185">Reference proteome</keyword>
<dbReference type="Gene3D" id="6.10.140.140">
    <property type="match status" value="1"/>
</dbReference>
<protein>
    <submittedName>
        <fullName evidence="16">Zinc finger protein 597</fullName>
    </submittedName>
</protein>
<evidence type="ECO:0000256" key="8">
    <source>
        <dbReference type="ARBA" id="ARBA00022843"/>
    </source>
</evidence>
<dbReference type="GO" id="GO:0000978">
    <property type="term" value="F:RNA polymerase II cis-regulatory region sequence-specific DNA binding"/>
    <property type="evidence" value="ECO:0007669"/>
    <property type="project" value="TreeGrafter"/>
</dbReference>
<evidence type="ECO:0000256" key="9">
    <source>
        <dbReference type="ARBA" id="ARBA00023015"/>
    </source>
</evidence>
<feature type="domain" description="KRAB" evidence="15">
    <location>
        <begin position="23"/>
        <end position="118"/>
    </location>
</feature>
<keyword evidence="3" id="KW-1017">Isopeptide bond</keyword>
<dbReference type="KEGG" id="ray:107521693"/>
<dbReference type="FunFam" id="3.30.160.60:FF:000895">
    <property type="entry name" value="Zinc finger protein 597"/>
    <property type="match status" value="1"/>
</dbReference>
<evidence type="ECO:0000256" key="12">
    <source>
        <dbReference type="ARBA" id="ARBA00023242"/>
    </source>
</evidence>
<sequence>MASFLETIGAQTEEVAFGRTPPMLFEDLAVYFSQEESVSLHPALRSLSRDTTPECFEGMALTGRGGKIENNQQLNLESVGLDELALEKYSTAVPLVCYPEKSSEDGVLERKISGGTSAYTKRFISLLVTIENHTPLIELSQCLGTKALSEILEFPQEEARNSYKCPECDQSFSDNSYLVLHQKTHSGEEKYKCDACGKIFNHRANLRSHRRIHIRKRPYKCAECSSSFRQQSSLSRHMNIHIKEKAYTCGIRGKGFTCLPGLAQHPKTHDAKKAYECTNSDKYFDQKTNLALHEKHEVALHTSATQYQYIQCTKCFKQPSHLSLPEKDHKDNSEYCSDCRENLILFSKSKPLKCPGCMMTFLHISELVSHQNIHKGEKSHKRKTRGKRFILDSDLACYQKSHTKEEPFKCSVCGKSFKLNMHLITHQQTHTKNVM</sequence>
<keyword evidence="10" id="KW-0238">DNA-binding</keyword>
<dbReference type="FunFam" id="3.30.160.60:FF:000690">
    <property type="entry name" value="Zinc finger protein 354C"/>
    <property type="match status" value="1"/>
</dbReference>
<comment type="caution">
    <text evidence="16">The sequence shown here is derived from an EMBL/GenBank/DDBJ whole genome shotgun (WGS) entry which is preliminary data.</text>
</comment>
<feature type="domain" description="C2H2-type" evidence="14">
    <location>
        <begin position="219"/>
        <end position="246"/>
    </location>
</feature>
<dbReference type="SUPFAM" id="SSF109640">
    <property type="entry name" value="KRAB domain (Kruppel-associated box)"/>
    <property type="match status" value="1"/>
</dbReference>
<keyword evidence="4" id="KW-0479">Metal-binding</keyword>
<dbReference type="GO" id="GO:0005634">
    <property type="term" value="C:nucleus"/>
    <property type="evidence" value="ECO:0007669"/>
    <property type="project" value="UniProtKB-SubCell"/>
</dbReference>
<dbReference type="PANTHER" id="PTHR24393:SF100">
    <property type="entry name" value="ZINC FINGER PROTEIN-RELATED"/>
    <property type="match status" value="1"/>
</dbReference>
<gene>
    <name evidence="16" type="ORF">HJG63_021205</name>
</gene>
<dbReference type="CDD" id="cd07765">
    <property type="entry name" value="KRAB_A-box"/>
    <property type="match status" value="1"/>
</dbReference>
<evidence type="ECO:0000313" key="16">
    <source>
        <dbReference type="EMBL" id="KAF6442919.1"/>
    </source>
</evidence>
<dbReference type="PROSITE" id="PS50805">
    <property type="entry name" value="KRAB"/>
    <property type="match status" value="1"/>
</dbReference>
<evidence type="ECO:0000256" key="6">
    <source>
        <dbReference type="ARBA" id="ARBA00022771"/>
    </source>
</evidence>
<dbReference type="AlphaFoldDB" id="A0A7J8F678"/>
<evidence type="ECO:0000259" key="15">
    <source>
        <dbReference type="PROSITE" id="PS50805"/>
    </source>
</evidence>
<keyword evidence="7" id="KW-0862">Zinc</keyword>
<comment type="subcellular location">
    <subcellularLocation>
        <location evidence="1">Nucleus</location>
    </subcellularLocation>
</comment>
<evidence type="ECO:0000256" key="1">
    <source>
        <dbReference type="ARBA" id="ARBA00004123"/>
    </source>
</evidence>
<proteinExistence type="inferred from homology"/>
<feature type="domain" description="C2H2-type" evidence="14">
    <location>
        <begin position="191"/>
        <end position="218"/>
    </location>
</feature>
<feature type="domain" description="C2H2-type" evidence="14">
    <location>
        <begin position="247"/>
        <end position="274"/>
    </location>
</feature>
<dbReference type="PANTHER" id="PTHR24393">
    <property type="entry name" value="ZINC FINGER PROTEIN"/>
    <property type="match status" value="1"/>
</dbReference>
<keyword evidence="5" id="KW-0677">Repeat</keyword>
<feature type="domain" description="C2H2-type" evidence="14">
    <location>
        <begin position="352"/>
        <end position="379"/>
    </location>
</feature>
<evidence type="ECO:0000313" key="17">
    <source>
        <dbReference type="Proteomes" id="UP000593571"/>
    </source>
</evidence>
<dbReference type="InterPro" id="IPR001909">
    <property type="entry name" value="KRAB"/>
</dbReference>
<dbReference type="GO" id="GO:0008270">
    <property type="term" value="F:zinc ion binding"/>
    <property type="evidence" value="ECO:0007669"/>
    <property type="project" value="UniProtKB-KW"/>
</dbReference>
<comment type="similarity">
    <text evidence="2">Belongs to the krueppel C2H2-type zinc-finger protein family.</text>
</comment>
<feature type="domain" description="C2H2-type" evidence="14">
    <location>
        <begin position="163"/>
        <end position="190"/>
    </location>
</feature>
<dbReference type="Pfam" id="PF00096">
    <property type="entry name" value="zf-C2H2"/>
    <property type="match status" value="4"/>
</dbReference>
<dbReference type="SMART" id="SM00355">
    <property type="entry name" value="ZnF_C2H2"/>
    <property type="match status" value="6"/>
</dbReference>
<dbReference type="InterPro" id="IPR013087">
    <property type="entry name" value="Znf_C2H2_type"/>
</dbReference>
<keyword evidence="12" id="KW-0539">Nucleus</keyword>
<name>A0A7J8F678_ROUAE</name>
<evidence type="ECO:0000256" key="4">
    <source>
        <dbReference type="ARBA" id="ARBA00022723"/>
    </source>
</evidence>
<dbReference type="GO" id="GO:0001228">
    <property type="term" value="F:DNA-binding transcription activator activity, RNA polymerase II-specific"/>
    <property type="evidence" value="ECO:0007669"/>
    <property type="project" value="TreeGrafter"/>
</dbReference>
<evidence type="ECO:0000256" key="3">
    <source>
        <dbReference type="ARBA" id="ARBA00022499"/>
    </source>
</evidence>
<dbReference type="EMBL" id="JACASE010000008">
    <property type="protein sequence ID" value="KAF6442919.1"/>
    <property type="molecule type" value="Genomic_DNA"/>
</dbReference>
<dbReference type="Pfam" id="PF01352">
    <property type="entry name" value="KRAB"/>
    <property type="match status" value="1"/>
</dbReference>
<dbReference type="FunFam" id="3.30.160.60:FF:000624">
    <property type="entry name" value="zinc finger protein 697"/>
    <property type="match status" value="1"/>
</dbReference>
<evidence type="ECO:0000256" key="5">
    <source>
        <dbReference type="ARBA" id="ARBA00022737"/>
    </source>
</evidence>
<evidence type="ECO:0000256" key="13">
    <source>
        <dbReference type="PROSITE-ProRule" id="PRU00042"/>
    </source>
</evidence>
<keyword evidence="8" id="KW-0832">Ubl conjugation</keyword>
<accession>A0A7J8F678</accession>
<evidence type="ECO:0000256" key="10">
    <source>
        <dbReference type="ARBA" id="ARBA00023125"/>
    </source>
</evidence>
<evidence type="ECO:0000256" key="2">
    <source>
        <dbReference type="ARBA" id="ARBA00006991"/>
    </source>
</evidence>
<evidence type="ECO:0000259" key="14">
    <source>
        <dbReference type="PROSITE" id="PS50157"/>
    </source>
</evidence>
<dbReference type="Proteomes" id="UP000593571">
    <property type="component" value="Unassembled WGS sequence"/>
</dbReference>
<dbReference type="PROSITE" id="PS00028">
    <property type="entry name" value="ZINC_FINGER_C2H2_1"/>
    <property type="match status" value="5"/>
</dbReference>
<keyword evidence="9" id="KW-0805">Transcription regulation</keyword>
<dbReference type="SUPFAM" id="SSF57667">
    <property type="entry name" value="beta-beta-alpha zinc fingers"/>
    <property type="match status" value="6"/>
</dbReference>
<dbReference type="FunFam" id="3.30.160.60:FF:000609">
    <property type="entry name" value="zinc finger protein 621"/>
    <property type="match status" value="1"/>
</dbReference>